<dbReference type="KEGG" id="amv:ACMV_22960"/>
<dbReference type="RefSeq" id="WP_013640513.1">
    <property type="nucleotide sequence ID" value="NC_015186.1"/>
</dbReference>
<proteinExistence type="predicted"/>
<dbReference type="HOGENOM" id="CLU_646598_0_0_5"/>
<name>F0J0V7_ACIMA</name>
<dbReference type="Proteomes" id="UP000007100">
    <property type="component" value="Chromosome"/>
</dbReference>
<protein>
    <submittedName>
        <fullName evidence="1">Uncharacterized protein</fullName>
    </submittedName>
</protein>
<evidence type="ECO:0000313" key="1">
    <source>
        <dbReference type="EMBL" id="BAJ81643.1"/>
    </source>
</evidence>
<dbReference type="OrthoDB" id="6758483at2"/>
<dbReference type="SUPFAM" id="SSF56935">
    <property type="entry name" value="Porins"/>
    <property type="match status" value="1"/>
</dbReference>
<reference evidence="1 2" key="1">
    <citation type="submission" date="2010-12" db="EMBL/GenBank/DDBJ databases">
        <title>Whole genome sequence of Acidiphilium multivorum AIU301.</title>
        <authorList>
            <person name="Narita-Yamada S."/>
            <person name="Nakamura S."/>
            <person name="Ito N."/>
            <person name="Takarada H."/>
            <person name="Katano Y."/>
            <person name="Nakazawa H."/>
            <person name="Hosoyama A."/>
            <person name="Yamada R."/>
            <person name="Fujita N."/>
        </authorList>
    </citation>
    <scope>NUCLEOTIDE SEQUENCE [LARGE SCALE GENOMIC DNA]</scope>
    <source>
        <strain evidence="2">DSM 11245 / JCM 8867 / AIU301</strain>
    </source>
</reference>
<dbReference type="AlphaFoldDB" id="F0J0V7"/>
<accession>F0J0V7</accession>
<organism evidence="1 2">
    <name type="scientific">Acidiphilium multivorum (strain DSM 11245 / JCM 8867 / NBRC 100883 / AIU 301)</name>
    <dbReference type="NCBI Taxonomy" id="926570"/>
    <lineage>
        <taxon>Bacteria</taxon>
        <taxon>Pseudomonadati</taxon>
        <taxon>Pseudomonadota</taxon>
        <taxon>Alphaproteobacteria</taxon>
        <taxon>Acetobacterales</taxon>
        <taxon>Acidocellaceae</taxon>
        <taxon>Acidiphilium</taxon>
    </lineage>
</organism>
<keyword evidence="2" id="KW-1185">Reference proteome</keyword>
<dbReference type="Gene3D" id="2.40.160.10">
    <property type="entry name" value="Porin"/>
    <property type="match status" value="1"/>
</dbReference>
<dbReference type="EMBL" id="AP012035">
    <property type="protein sequence ID" value="BAJ81643.1"/>
    <property type="molecule type" value="Genomic_DNA"/>
</dbReference>
<gene>
    <name evidence="1" type="ordered locus">ACMV_22960</name>
</gene>
<evidence type="ECO:0000313" key="2">
    <source>
        <dbReference type="Proteomes" id="UP000007100"/>
    </source>
</evidence>
<sequence length="439" mass="45559">MRKYLLASAASLGLMVAASGAAHAQAAKAPAPGQIVVHLNGLLNDQINMIGATGDSVQGGTKLNPIGMSGFLRLYPGFDGTTENGIQYGVATELRTTYTPAGVGTHEGFGAEGGNGYTTLAIRRAYGYIGTPQTGFVRFGQTDGIWWLLATGEYYNFGDGNLWNSDGGVGTAVPSPSDGGVGTAVPSPDAPKGLFTSSGALYTTNKIVYISPDVDGFKAGFDFEPNSNAFNEGALCTIGSTNCATLASAPGGVKSRRKNTITGGLEYSGEFSGTGVTLAVDYLHAAPIGDSTGTGVGYKSMGIAEFSGQVKYAGFTLGANVKTGQVNNGYTFLTPGQRDLFFYEVTGIYDFGPYTVGAYYFNNQAAGAYTPGSNIGRTETDYGIAVGANYALSKNLGVYATYLYGHRHQDGYTFGTNNGVALTNNVQSQAFSLGAALKW</sequence>
<dbReference type="InterPro" id="IPR023614">
    <property type="entry name" value="Porin_dom_sf"/>
</dbReference>